<keyword evidence="8 9" id="KW-0472">Membrane</keyword>
<dbReference type="Proteomes" id="UP000294933">
    <property type="component" value="Unassembled WGS sequence"/>
</dbReference>
<dbReference type="GO" id="GO:0015031">
    <property type="term" value="P:protein transport"/>
    <property type="evidence" value="ECO:0007669"/>
    <property type="project" value="UniProtKB-KW"/>
</dbReference>
<dbReference type="Pfam" id="PF12352">
    <property type="entry name" value="V-SNARE_C"/>
    <property type="match status" value="1"/>
</dbReference>
<evidence type="ECO:0000256" key="1">
    <source>
        <dbReference type="ARBA" id="ARBA00004409"/>
    </source>
</evidence>
<organism evidence="11 12">
    <name type="scientific">Rickenella mellea</name>
    <dbReference type="NCBI Taxonomy" id="50990"/>
    <lineage>
        <taxon>Eukaryota</taxon>
        <taxon>Fungi</taxon>
        <taxon>Dikarya</taxon>
        <taxon>Basidiomycota</taxon>
        <taxon>Agaricomycotina</taxon>
        <taxon>Agaricomycetes</taxon>
        <taxon>Hymenochaetales</taxon>
        <taxon>Rickenellaceae</taxon>
        <taxon>Rickenella</taxon>
    </lineage>
</organism>
<dbReference type="GO" id="GO:0005801">
    <property type="term" value="C:cis-Golgi network"/>
    <property type="evidence" value="ECO:0007669"/>
    <property type="project" value="InterPro"/>
</dbReference>
<dbReference type="OrthoDB" id="422156at2759"/>
<evidence type="ECO:0000256" key="4">
    <source>
        <dbReference type="ARBA" id="ARBA00022692"/>
    </source>
</evidence>
<protein>
    <recommendedName>
        <fullName evidence="9">Golgi SNAP receptor complex member 1</fullName>
    </recommendedName>
</protein>
<evidence type="ECO:0000256" key="6">
    <source>
        <dbReference type="ARBA" id="ARBA00022989"/>
    </source>
</evidence>
<comment type="function">
    <text evidence="9">Involved in transport from the ER to the Golgi apparatus as well as in intra-Golgi transport. It belongs to a super-family of proteins called t-SNAREs or soluble NSF (N-ethylmaleimide-sensitive factor) attachment protein receptor.</text>
</comment>
<keyword evidence="12" id="KW-1185">Reference proteome</keyword>
<dbReference type="PANTHER" id="PTHR21094">
    <property type="entry name" value="GOS-28 SNARE- RELATED"/>
    <property type="match status" value="1"/>
</dbReference>
<keyword evidence="5 9" id="KW-0653">Protein transport</keyword>
<gene>
    <name evidence="11" type="ORF">BD410DRAFT_519898</name>
</gene>
<keyword evidence="9" id="KW-0931">ER-Golgi transport</keyword>
<evidence type="ECO:0000256" key="9">
    <source>
        <dbReference type="PIRNR" id="PIRNR027109"/>
    </source>
</evidence>
<comment type="similarity">
    <text evidence="2 9">Belongs to the GOSR1 family.</text>
</comment>
<keyword evidence="7 9" id="KW-0333">Golgi apparatus</keyword>
<dbReference type="GO" id="GO:0005797">
    <property type="term" value="C:Golgi medial cisterna"/>
    <property type="evidence" value="ECO:0007669"/>
    <property type="project" value="TreeGrafter"/>
</dbReference>
<name>A0A4Y7QG61_9AGAM</name>
<evidence type="ECO:0000256" key="2">
    <source>
        <dbReference type="ARBA" id="ARBA00008473"/>
    </source>
</evidence>
<evidence type="ECO:0000256" key="5">
    <source>
        <dbReference type="ARBA" id="ARBA00022927"/>
    </source>
</evidence>
<dbReference type="InterPro" id="IPR023601">
    <property type="entry name" value="Golgi_SNAP_su1"/>
</dbReference>
<reference evidence="11 12" key="1">
    <citation type="submission" date="2018-06" db="EMBL/GenBank/DDBJ databases">
        <title>A transcriptomic atlas of mushroom development highlights an independent origin of complex multicellularity.</title>
        <authorList>
            <consortium name="DOE Joint Genome Institute"/>
            <person name="Krizsan K."/>
            <person name="Almasi E."/>
            <person name="Merenyi Z."/>
            <person name="Sahu N."/>
            <person name="Viragh M."/>
            <person name="Koszo T."/>
            <person name="Mondo S."/>
            <person name="Kiss B."/>
            <person name="Balint B."/>
            <person name="Kues U."/>
            <person name="Barry K."/>
            <person name="Hegedus J.C."/>
            <person name="Henrissat B."/>
            <person name="Johnson J."/>
            <person name="Lipzen A."/>
            <person name="Ohm R."/>
            <person name="Nagy I."/>
            <person name="Pangilinan J."/>
            <person name="Yan J."/>
            <person name="Xiong Y."/>
            <person name="Grigoriev I.V."/>
            <person name="Hibbett D.S."/>
            <person name="Nagy L.G."/>
        </authorList>
    </citation>
    <scope>NUCLEOTIDE SEQUENCE [LARGE SCALE GENOMIC DNA]</scope>
    <source>
        <strain evidence="11 12">SZMC22713</strain>
    </source>
</reference>
<comment type="subunit">
    <text evidence="9">Component of several multiprotein Golgi SNARE complexes.</text>
</comment>
<comment type="subcellular location">
    <subcellularLocation>
        <location evidence="1">Golgi apparatus membrane</location>
        <topology evidence="1">Single-pass type IV membrane protein</topology>
    </subcellularLocation>
</comment>
<keyword evidence="4 10" id="KW-0812">Transmembrane</keyword>
<dbReference type="EMBL" id="ML170161">
    <property type="protein sequence ID" value="TDL26405.1"/>
    <property type="molecule type" value="Genomic_DNA"/>
</dbReference>
<dbReference type="GO" id="GO:0048219">
    <property type="term" value="P:inter-Golgi cisterna vesicle-mediated transport"/>
    <property type="evidence" value="ECO:0007669"/>
    <property type="project" value="TreeGrafter"/>
</dbReference>
<dbReference type="PANTHER" id="PTHR21094:SF2">
    <property type="entry name" value="GOLGI SNAP RECEPTOR COMPLEX MEMBER 1"/>
    <property type="match status" value="1"/>
</dbReference>
<proteinExistence type="inferred from homology"/>
<dbReference type="GO" id="GO:0005484">
    <property type="term" value="F:SNAP receptor activity"/>
    <property type="evidence" value="ECO:0007669"/>
    <property type="project" value="TreeGrafter"/>
</dbReference>
<dbReference type="GO" id="GO:0031201">
    <property type="term" value="C:SNARE complex"/>
    <property type="evidence" value="ECO:0007669"/>
    <property type="project" value="TreeGrafter"/>
</dbReference>
<keyword evidence="6 10" id="KW-1133">Transmembrane helix</keyword>
<dbReference type="VEuPathDB" id="FungiDB:BD410DRAFT_519898"/>
<dbReference type="PIRSF" id="PIRSF027109">
    <property type="entry name" value="Golgi_SNARE"/>
    <property type="match status" value="1"/>
</dbReference>
<evidence type="ECO:0000256" key="3">
    <source>
        <dbReference type="ARBA" id="ARBA00022448"/>
    </source>
</evidence>
<feature type="transmembrane region" description="Helical" evidence="10">
    <location>
        <begin position="204"/>
        <end position="222"/>
    </location>
</feature>
<dbReference type="STRING" id="50990.A0A4Y7QG61"/>
<dbReference type="GO" id="GO:0000139">
    <property type="term" value="C:Golgi membrane"/>
    <property type="evidence" value="ECO:0007669"/>
    <property type="project" value="UniProtKB-SubCell"/>
</dbReference>
<evidence type="ECO:0000256" key="7">
    <source>
        <dbReference type="ARBA" id="ARBA00023034"/>
    </source>
</evidence>
<dbReference type="GO" id="GO:0006888">
    <property type="term" value="P:endoplasmic reticulum to Golgi vesicle-mediated transport"/>
    <property type="evidence" value="ECO:0007669"/>
    <property type="project" value="InterPro"/>
</dbReference>
<evidence type="ECO:0000256" key="8">
    <source>
        <dbReference type="ARBA" id="ARBA00023136"/>
    </source>
</evidence>
<dbReference type="AlphaFoldDB" id="A0A4Y7QG61"/>
<evidence type="ECO:0000256" key="10">
    <source>
        <dbReference type="SAM" id="Phobius"/>
    </source>
</evidence>
<dbReference type="GO" id="GO:0006906">
    <property type="term" value="P:vesicle fusion"/>
    <property type="evidence" value="ECO:0007669"/>
    <property type="project" value="TreeGrafter"/>
</dbReference>
<evidence type="ECO:0000313" key="11">
    <source>
        <dbReference type="EMBL" id="TDL26405.1"/>
    </source>
</evidence>
<evidence type="ECO:0000313" key="12">
    <source>
        <dbReference type="Proteomes" id="UP000294933"/>
    </source>
</evidence>
<keyword evidence="3 9" id="KW-0813">Transport</keyword>
<accession>A0A4Y7QG61</accession>
<sequence>MSTYDSLRRQCRTLESLLDAKLASYSRLAATIGHEPEDVETNGSSDRWKDLEEEVSGLLEKLTETNDQMAALLNDPGLPPSQSMTRTVQRHRDVLRDYTRDFQRTKANVQAALDKANLLSGIRNDIDAHKSSAADALLTERGRIDGSHRMIDDMVDQAYETRSEFGRQRSTLAGIGTRMTGVINTMPGINNLLSMIKTRRRRDSVILGCVIGVCIIFLLSYLSR</sequence>